<dbReference type="Pfam" id="PF00106">
    <property type="entry name" value="adh_short"/>
    <property type="match status" value="1"/>
</dbReference>
<dbReference type="PRINTS" id="PR00080">
    <property type="entry name" value="SDRFAMILY"/>
</dbReference>
<keyword evidence="2 5" id="KW-0560">Oxidoreductase</keyword>
<dbReference type="EMBL" id="JBEVCJ010000019">
    <property type="protein sequence ID" value="MET1256254.1"/>
    <property type="molecule type" value="Genomic_DNA"/>
</dbReference>
<organism evidence="5 6">
    <name type="scientific">Aliikangiella maris</name>
    <dbReference type="NCBI Taxonomy" id="3162458"/>
    <lineage>
        <taxon>Bacteria</taxon>
        <taxon>Pseudomonadati</taxon>
        <taxon>Pseudomonadota</taxon>
        <taxon>Gammaproteobacteria</taxon>
        <taxon>Oceanospirillales</taxon>
        <taxon>Pleioneaceae</taxon>
        <taxon>Aliikangiella</taxon>
    </lineage>
</organism>
<dbReference type="Gene3D" id="3.40.50.720">
    <property type="entry name" value="NAD(P)-binding Rossmann-like Domain"/>
    <property type="match status" value="1"/>
</dbReference>
<protein>
    <submittedName>
        <fullName evidence="5">Acetoacetyl-CoA reductase</fullName>
        <ecNumber evidence="5">1.1.1.36</ecNumber>
    </submittedName>
</protein>
<keyword evidence="6" id="KW-1185">Reference proteome</keyword>
<dbReference type="InterPro" id="IPR050259">
    <property type="entry name" value="SDR"/>
</dbReference>
<feature type="domain" description="Ketoreductase" evidence="4">
    <location>
        <begin position="4"/>
        <end position="186"/>
    </location>
</feature>
<dbReference type="GO" id="GO:0018454">
    <property type="term" value="F:acetoacetyl-CoA reductase activity"/>
    <property type="evidence" value="ECO:0007669"/>
    <property type="project" value="UniProtKB-EC"/>
</dbReference>
<evidence type="ECO:0000256" key="2">
    <source>
        <dbReference type="ARBA" id="ARBA00023002"/>
    </source>
</evidence>
<dbReference type="NCBIfam" id="TIGR01829">
    <property type="entry name" value="AcAcCoA_reduct"/>
    <property type="match status" value="1"/>
</dbReference>
<sequence length="248" mass="27092">MNQRVALVTGGTGGIGTAISRRLTQEGYRVVAGYFNRGNHEKAQLWQLQQREAGFLIDISYADLKDPESCLACYLNIRETIGPVDILVNNAGITQDSSFKKMTFDQWQTVMDTNLTSVFTMTQRVVQDMVERSFGRIINISSVNGLRGRFGQTNYAAAKAGMHGFSKSLAFEVARKGVTVNTISPGYIATDMIMSVPEEVRNKILAEIPMGRFGEAEEVAAAVAFLVSNDAAYITGANLSINGGQHTY</sequence>
<dbReference type="InterPro" id="IPR057326">
    <property type="entry name" value="KR_dom"/>
</dbReference>
<evidence type="ECO:0000259" key="4">
    <source>
        <dbReference type="SMART" id="SM00822"/>
    </source>
</evidence>
<dbReference type="RefSeq" id="WP_353896840.1">
    <property type="nucleotide sequence ID" value="NZ_JBEVCJ010000019.1"/>
</dbReference>
<evidence type="ECO:0000313" key="5">
    <source>
        <dbReference type="EMBL" id="MET1256254.1"/>
    </source>
</evidence>
<dbReference type="PROSITE" id="PS00061">
    <property type="entry name" value="ADH_SHORT"/>
    <property type="match status" value="1"/>
</dbReference>
<proteinExistence type="inferred from homology"/>
<dbReference type="SMART" id="SM00822">
    <property type="entry name" value="PKS_KR"/>
    <property type="match status" value="1"/>
</dbReference>
<evidence type="ECO:0000256" key="1">
    <source>
        <dbReference type="ARBA" id="ARBA00006484"/>
    </source>
</evidence>
<gene>
    <name evidence="5" type="primary">phbB</name>
    <name evidence="5" type="ORF">ABVT43_14025</name>
</gene>
<dbReference type="NCBIfam" id="NF009464">
    <property type="entry name" value="PRK12824.1"/>
    <property type="match status" value="1"/>
</dbReference>
<dbReference type="InterPro" id="IPR036291">
    <property type="entry name" value="NAD(P)-bd_dom_sf"/>
</dbReference>
<dbReference type="PANTHER" id="PTHR42879:SF2">
    <property type="entry name" value="3-OXOACYL-[ACYL-CARRIER-PROTEIN] REDUCTASE FABG"/>
    <property type="match status" value="1"/>
</dbReference>
<accession>A0ABV2BWF4</accession>
<dbReference type="SUPFAM" id="SSF51735">
    <property type="entry name" value="NAD(P)-binding Rossmann-fold domains"/>
    <property type="match status" value="1"/>
</dbReference>
<dbReference type="Proteomes" id="UP001548189">
    <property type="component" value="Unassembled WGS sequence"/>
</dbReference>
<evidence type="ECO:0000313" key="6">
    <source>
        <dbReference type="Proteomes" id="UP001548189"/>
    </source>
</evidence>
<name>A0ABV2BWF4_9GAMM</name>
<dbReference type="PRINTS" id="PR00081">
    <property type="entry name" value="GDHRDH"/>
</dbReference>
<dbReference type="PANTHER" id="PTHR42879">
    <property type="entry name" value="3-OXOACYL-(ACYL-CARRIER-PROTEIN) REDUCTASE"/>
    <property type="match status" value="1"/>
</dbReference>
<dbReference type="NCBIfam" id="NF009466">
    <property type="entry name" value="PRK12826.1-2"/>
    <property type="match status" value="1"/>
</dbReference>
<dbReference type="InterPro" id="IPR002347">
    <property type="entry name" value="SDR_fam"/>
</dbReference>
<reference evidence="5 6" key="1">
    <citation type="submission" date="2024-06" db="EMBL/GenBank/DDBJ databases">
        <authorList>
            <person name="Li F."/>
        </authorList>
    </citation>
    <scope>NUCLEOTIDE SEQUENCE [LARGE SCALE GENOMIC DNA]</scope>
    <source>
        <strain evidence="5 6">GXAS 311</strain>
    </source>
</reference>
<evidence type="ECO:0000256" key="3">
    <source>
        <dbReference type="RuleBase" id="RU000363"/>
    </source>
</evidence>
<dbReference type="EC" id="1.1.1.36" evidence="5"/>
<dbReference type="InterPro" id="IPR020904">
    <property type="entry name" value="Sc_DH/Rdtase_CS"/>
</dbReference>
<dbReference type="InterPro" id="IPR011283">
    <property type="entry name" value="Acetoacetyl-CoA_reductase"/>
</dbReference>
<comment type="caution">
    <text evidence="5">The sequence shown here is derived from an EMBL/GenBank/DDBJ whole genome shotgun (WGS) entry which is preliminary data.</text>
</comment>
<comment type="similarity">
    <text evidence="1 3">Belongs to the short-chain dehydrogenases/reductases (SDR) family.</text>
</comment>